<keyword evidence="5 8" id="KW-0012">Acyltransferase</keyword>
<keyword evidence="6" id="KW-1133">Transmembrane helix</keyword>
<keyword evidence="3 8" id="KW-0808">Transferase</keyword>
<dbReference type="SMART" id="SM00563">
    <property type="entry name" value="PlsC"/>
    <property type="match status" value="1"/>
</dbReference>
<dbReference type="PANTHER" id="PTHR10434">
    <property type="entry name" value="1-ACYL-SN-GLYCEROL-3-PHOSPHATE ACYLTRANSFERASE"/>
    <property type="match status" value="1"/>
</dbReference>
<name>A0A1W2BHG1_9SPHI</name>
<dbReference type="SUPFAM" id="SSF69593">
    <property type="entry name" value="Glycerol-3-phosphate (1)-acyltransferase"/>
    <property type="match status" value="1"/>
</dbReference>
<keyword evidence="6" id="KW-0472">Membrane</keyword>
<protein>
    <submittedName>
        <fullName evidence="8">1-acyl-sn-glycerol-3-phosphate acyltransferase</fullName>
    </submittedName>
</protein>
<sequence length="251" mass="28556">MNKFLGYIFSPVFYVFFGLVLLIFHPIQWLCYRFLGYNAHKASVDVLNFFLTYSDLLMGSSVSFQNKQELPTGRPIIFVANHQSMYDIPALIWFLRKYHVKFISKIELTKGIPSISYNLKYGGGANIDRKDSKQAVSELIKLGRRMKEKNWSAMIFAEGTRAKDGRMKAFQVGGIATLLKVVPNALIVPVAIENSWKLVRYGAYPLSFGEKLRWTVLKPLDISGKNPEEIVLEAENAIRVKLNQVKPAQSL</sequence>
<dbReference type="Proteomes" id="UP000192756">
    <property type="component" value="Unassembled WGS sequence"/>
</dbReference>
<evidence type="ECO:0000259" key="7">
    <source>
        <dbReference type="SMART" id="SM00563"/>
    </source>
</evidence>
<dbReference type="STRING" id="151894.SAMN04488524_2357"/>
<dbReference type="InterPro" id="IPR002123">
    <property type="entry name" value="Plipid/glycerol_acylTrfase"/>
</dbReference>
<feature type="domain" description="Phospholipid/glycerol acyltransferase" evidence="7">
    <location>
        <begin position="76"/>
        <end position="195"/>
    </location>
</feature>
<evidence type="ECO:0000256" key="1">
    <source>
        <dbReference type="ARBA" id="ARBA00005189"/>
    </source>
</evidence>
<keyword evidence="2" id="KW-0444">Lipid biosynthesis</keyword>
<keyword evidence="6" id="KW-0812">Transmembrane</keyword>
<keyword evidence="4" id="KW-0443">Lipid metabolism</keyword>
<dbReference type="Pfam" id="PF01553">
    <property type="entry name" value="Acyltransferase"/>
    <property type="match status" value="1"/>
</dbReference>
<feature type="transmembrane region" description="Helical" evidence="6">
    <location>
        <begin position="12"/>
        <end position="32"/>
    </location>
</feature>
<dbReference type="GO" id="GO:0003841">
    <property type="term" value="F:1-acylglycerol-3-phosphate O-acyltransferase activity"/>
    <property type="evidence" value="ECO:0007669"/>
    <property type="project" value="TreeGrafter"/>
</dbReference>
<dbReference type="GO" id="GO:0006654">
    <property type="term" value="P:phosphatidic acid biosynthetic process"/>
    <property type="evidence" value="ECO:0007669"/>
    <property type="project" value="TreeGrafter"/>
</dbReference>
<comment type="pathway">
    <text evidence="1">Lipid metabolism.</text>
</comment>
<keyword evidence="9" id="KW-1185">Reference proteome</keyword>
<evidence type="ECO:0000256" key="6">
    <source>
        <dbReference type="SAM" id="Phobius"/>
    </source>
</evidence>
<dbReference type="RefSeq" id="WP_084238703.1">
    <property type="nucleotide sequence ID" value="NZ_FWXT01000001.1"/>
</dbReference>
<dbReference type="EMBL" id="FWXT01000001">
    <property type="protein sequence ID" value="SMC72326.1"/>
    <property type="molecule type" value="Genomic_DNA"/>
</dbReference>
<gene>
    <name evidence="8" type="ORF">SAMN04488524_2357</name>
</gene>
<dbReference type="PANTHER" id="PTHR10434:SF64">
    <property type="entry name" value="1-ACYL-SN-GLYCEROL-3-PHOSPHATE ACYLTRANSFERASE-RELATED"/>
    <property type="match status" value="1"/>
</dbReference>
<evidence type="ECO:0000313" key="8">
    <source>
        <dbReference type="EMBL" id="SMC72326.1"/>
    </source>
</evidence>
<evidence type="ECO:0000313" key="9">
    <source>
        <dbReference type="Proteomes" id="UP000192756"/>
    </source>
</evidence>
<dbReference type="CDD" id="cd07989">
    <property type="entry name" value="LPLAT_AGPAT-like"/>
    <property type="match status" value="1"/>
</dbReference>
<evidence type="ECO:0000256" key="5">
    <source>
        <dbReference type="ARBA" id="ARBA00023315"/>
    </source>
</evidence>
<accession>A0A1W2BHG1</accession>
<organism evidence="8 9">
    <name type="scientific">Pedobacter africanus</name>
    <dbReference type="NCBI Taxonomy" id="151894"/>
    <lineage>
        <taxon>Bacteria</taxon>
        <taxon>Pseudomonadati</taxon>
        <taxon>Bacteroidota</taxon>
        <taxon>Sphingobacteriia</taxon>
        <taxon>Sphingobacteriales</taxon>
        <taxon>Sphingobacteriaceae</taxon>
        <taxon>Pedobacter</taxon>
    </lineage>
</organism>
<reference evidence="9" key="1">
    <citation type="submission" date="2017-04" db="EMBL/GenBank/DDBJ databases">
        <authorList>
            <person name="Varghese N."/>
            <person name="Submissions S."/>
        </authorList>
    </citation>
    <scope>NUCLEOTIDE SEQUENCE [LARGE SCALE GENOMIC DNA]</scope>
    <source>
        <strain evidence="9">DSM 12126</strain>
    </source>
</reference>
<dbReference type="OrthoDB" id="9803035at2"/>
<dbReference type="AlphaFoldDB" id="A0A1W2BHG1"/>
<proteinExistence type="predicted"/>
<evidence type="ECO:0000256" key="3">
    <source>
        <dbReference type="ARBA" id="ARBA00022679"/>
    </source>
</evidence>
<evidence type="ECO:0000256" key="2">
    <source>
        <dbReference type="ARBA" id="ARBA00022516"/>
    </source>
</evidence>
<evidence type="ECO:0000256" key="4">
    <source>
        <dbReference type="ARBA" id="ARBA00023098"/>
    </source>
</evidence>